<dbReference type="AlphaFoldDB" id="A0A6G9W357"/>
<organism evidence="1">
    <name type="scientific">unidentified</name>
    <dbReference type="NCBI Taxonomy" id="32644"/>
    <lineage>
        <taxon>unclassified sequences</taxon>
    </lineage>
</organism>
<dbReference type="EMBL" id="MN379579">
    <property type="protein sequence ID" value="QIR82187.1"/>
    <property type="molecule type" value="Genomic_DNA"/>
</dbReference>
<accession>A0A6G9W357</accession>
<proteinExistence type="predicted"/>
<name>A0A6G9W357_9ZZZZ</name>
<reference evidence="1" key="1">
    <citation type="submission" date="2019-08" db="EMBL/GenBank/DDBJ databases">
        <title>Identification of single stranded DNA viruses in chicken tracheal swab swabs.</title>
        <authorList>
            <person name="Chrzastek K."/>
            <person name="Kapczynski D."/>
            <person name="Kulkarni A."/>
            <person name="Chappell L."/>
            <person name="Schmidlin K."/>
            <person name="Varsani A."/>
        </authorList>
    </citation>
    <scope>NUCLEOTIDE SEQUENCE</scope>
    <source>
        <strain evidence="1">Mg8_1787</strain>
    </source>
</reference>
<evidence type="ECO:0000313" key="1">
    <source>
        <dbReference type="EMBL" id="QIR82187.1"/>
    </source>
</evidence>
<sequence length="151" mass="16727">MPRRYYKRARTARKKYSIQQKAVSFEATASATTQVEIVPATTVEGMRKVKHITVSCASSDEYSIYWAIVYVPQGTTPGVLNIATSGADTSLYEPNQFVMNCGVCDPSAGPIRFYSPIARNLNDGDRIILLISHRASVSPRIDALVRYAITY</sequence>
<protein>
    <submittedName>
        <fullName evidence="1">Capsid protein</fullName>
    </submittedName>
</protein>